<gene>
    <name evidence="2" type="ORF">SAMN04490194_4547</name>
</gene>
<organism evidence="2 3">
    <name type="scientific">Pseudomonas migulae</name>
    <dbReference type="NCBI Taxonomy" id="78543"/>
    <lineage>
        <taxon>Bacteria</taxon>
        <taxon>Pseudomonadati</taxon>
        <taxon>Pseudomonadota</taxon>
        <taxon>Gammaproteobacteria</taxon>
        <taxon>Pseudomonadales</taxon>
        <taxon>Pseudomonadaceae</taxon>
        <taxon>Pseudomonas</taxon>
    </lineage>
</organism>
<dbReference type="AlphaFoldDB" id="A0A1H5M929"/>
<reference evidence="2 3" key="1">
    <citation type="submission" date="2016-10" db="EMBL/GenBank/DDBJ databases">
        <authorList>
            <person name="de Groot N.N."/>
        </authorList>
    </citation>
    <scope>NUCLEOTIDE SEQUENCE [LARGE SCALE GENOMIC DNA]</scope>
    <source>
        <strain evidence="2 3">BS3662</strain>
    </source>
</reference>
<dbReference type="EMBL" id="FNTY01000002">
    <property type="protein sequence ID" value="SEE85772.1"/>
    <property type="molecule type" value="Genomic_DNA"/>
</dbReference>
<feature type="region of interest" description="Disordered" evidence="1">
    <location>
        <begin position="1"/>
        <end position="20"/>
    </location>
</feature>
<evidence type="ECO:0000256" key="1">
    <source>
        <dbReference type="SAM" id="MobiDB-lite"/>
    </source>
</evidence>
<accession>A0A1H5M929</accession>
<dbReference type="Proteomes" id="UP000198985">
    <property type="component" value="Unassembled WGS sequence"/>
</dbReference>
<sequence>MPPDEYRSEGTPSLSEGPDARGETFWFLLGRLPKGTRRKGETASRRYRRNGYAHEQKEPGRLPGRQGLKRQSLKCPTIPFNSTPNCASSILEAAFPCIANED</sequence>
<protein>
    <submittedName>
        <fullName evidence="2">Uncharacterized protein</fullName>
    </submittedName>
</protein>
<name>A0A1H5M929_9PSED</name>
<proteinExistence type="predicted"/>
<evidence type="ECO:0000313" key="2">
    <source>
        <dbReference type="EMBL" id="SEE85772.1"/>
    </source>
</evidence>
<feature type="region of interest" description="Disordered" evidence="1">
    <location>
        <begin position="36"/>
        <end position="70"/>
    </location>
</feature>
<evidence type="ECO:0000313" key="3">
    <source>
        <dbReference type="Proteomes" id="UP000198985"/>
    </source>
</evidence>